<sequence>MNDIEGNKSMWNCWPYIHIRHSDIEERHWVLCVRDALEIMRQKLALDDNATVGQVHFYCHGTFAGGEIRGRLREGGETIRVVNLLEAEDFLRIELRSGLLQGRSHSATQVHIHGCNVGVSQDAVRTWRDIFGGIKGTGSAPSQFQMFYKFSFRINSYSYPTKSRPISVDGTDLFTENKINACIELIVSIALERLPSDTSDKERNRFKEAFLARCRSDVDKEFYRMFQEYRQGGELPWPDIDQISQDEAATRMRKIFADNSGFPRTFLAKHFHLYDSLPTLFLADTSEYTWPHQKSRWNAAHTWFPYRGY</sequence>
<name>A0ABU8J3A9_9BURK</name>
<dbReference type="EMBL" id="JACFYJ010000112">
    <property type="protein sequence ID" value="MEI6002433.1"/>
    <property type="molecule type" value="Genomic_DNA"/>
</dbReference>
<dbReference type="Proteomes" id="UP001386437">
    <property type="component" value="Unassembled WGS sequence"/>
</dbReference>
<organism evidence="1 2">
    <name type="scientific">Paraburkholderia bengalensis</name>
    <dbReference type="NCBI Taxonomy" id="2747562"/>
    <lineage>
        <taxon>Bacteria</taxon>
        <taxon>Pseudomonadati</taxon>
        <taxon>Pseudomonadota</taxon>
        <taxon>Betaproteobacteria</taxon>
        <taxon>Burkholderiales</taxon>
        <taxon>Burkholderiaceae</taxon>
        <taxon>Paraburkholderia</taxon>
    </lineage>
</organism>
<evidence type="ECO:0000313" key="2">
    <source>
        <dbReference type="Proteomes" id="UP001386437"/>
    </source>
</evidence>
<comment type="caution">
    <text evidence="1">The sequence shown here is derived from an EMBL/GenBank/DDBJ whole genome shotgun (WGS) entry which is preliminary data.</text>
</comment>
<dbReference type="RefSeq" id="WP_336602061.1">
    <property type="nucleotide sequence ID" value="NZ_JACFYJ010000112.1"/>
</dbReference>
<accession>A0ABU8J3A9</accession>
<gene>
    <name evidence="1" type="ORF">H3V53_36535</name>
</gene>
<protein>
    <submittedName>
        <fullName evidence="1">Uncharacterized protein</fullName>
    </submittedName>
</protein>
<keyword evidence="2" id="KW-1185">Reference proteome</keyword>
<proteinExistence type="predicted"/>
<evidence type="ECO:0000313" key="1">
    <source>
        <dbReference type="EMBL" id="MEI6002433.1"/>
    </source>
</evidence>
<reference evidence="1 2" key="1">
    <citation type="journal article" date="2022" name="Arch. Microbiol.">
        <title>Paraburkholderia bengalensis sp. nov. isolated from roots of Oryza sativa, IR64.</title>
        <authorList>
            <person name="Nag P."/>
            <person name="Mondal N."/>
            <person name="Sarkar J."/>
            <person name="Das S."/>
        </authorList>
    </citation>
    <scope>NUCLEOTIDE SEQUENCE [LARGE SCALE GENOMIC DNA]</scope>
    <source>
        <strain evidence="1 2">IR64_4_BI</strain>
    </source>
</reference>